<name>A0ABT3JNL1_9FLAO</name>
<evidence type="ECO:0000313" key="1">
    <source>
        <dbReference type="EMBL" id="MCW4452368.1"/>
    </source>
</evidence>
<dbReference type="RefSeq" id="WP_265144500.1">
    <property type="nucleotide sequence ID" value="NZ_JAPCHZ010000004.1"/>
</dbReference>
<proteinExistence type="predicted"/>
<evidence type="ECO:0000313" key="2">
    <source>
        <dbReference type="Proteomes" id="UP001209107"/>
    </source>
</evidence>
<evidence type="ECO:0008006" key="3">
    <source>
        <dbReference type="Google" id="ProtNLM"/>
    </source>
</evidence>
<sequence>MQIYSDHFGRVIWLTISPAEVRMDLQDLGPDFEYERCATVSEVGKLCESLNVTYEELPAAQMTAFDLFTELLDDHHIQFEYFSG</sequence>
<protein>
    <recommendedName>
        <fullName evidence="3">Heme NO-binding domain-containing protein</fullName>
    </recommendedName>
</protein>
<accession>A0ABT3JNL1</accession>
<organism evidence="1 2">
    <name type="scientific">Kaistella yananensis</name>
    <dbReference type="NCBI Taxonomy" id="2989820"/>
    <lineage>
        <taxon>Bacteria</taxon>
        <taxon>Pseudomonadati</taxon>
        <taxon>Bacteroidota</taxon>
        <taxon>Flavobacteriia</taxon>
        <taxon>Flavobacteriales</taxon>
        <taxon>Weeksellaceae</taxon>
        <taxon>Chryseobacterium group</taxon>
        <taxon>Kaistella</taxon>
    </lineage>
</organism>
<comment type="caution">
    <text evidence="1">The sequence shown here is derived from an EMBL/GenBank/DDBJ whole genome shotgun (WGS) entry which is preliminary data.</text>
</comment>
<dbReference type="Proteomes" id="UP001209107">
    <property type="component" value="Unassembled WGS sequence"/>
</dbReference>
<keyword evidence="2" id="KW-1185">Reference proteome</keyword>
<dbReference type="EMBL" id="JAPCHZ010000004">
    <property type="protein sequence ID" value="MCW4452368.1"/>
    <property type="molecule type" value="Genomic_DNA"/>
</dbReference>
<gene>
    <name evidence="1" type="ORF">OK344_09110</name>
</gene>
<reference evidence="1 2" key="1">
    <citation type="submission" date="2022-10" db="EMBL/GenBank/DDBJ databases">
        <title>Kaistella sp. BT-6-1-3.</title>
        <authorList>
            <person name="Ai J."/>
            <person name="Deng Z."/>
        </authorList>
    </citation>
    <scope>NUCLEOTIDE SEQUENCE [LARGE SCALE GENOMIC DNA]</scope>
    <source>
        <strain evidence="1 2">BT6-1-3</strain>
    </source>
</reference>